<proteinExistence type="predicted"/>
<dbReference type="InterPro" id="IPR011089">
    <property type="entry name" value="GmrSD_C"/>
</dbReference>
<name>A0A1X2LSH8_9MYCO</name>
<dbReference type="STRING" id="1430326.B8W66_18820"/>
<protein>
    <recommendedName>
        <fullName evidence="1">GmrSD restriction endonucleases C-terminal domain-containing protein</fullName>
    </recommendedName>
</protein>
<accession>A0A1X2LSH8</accession>
<dbReference type="AlphaFoldDB" id="A0A1X2LSH8"/>
<feature type="domain" description="GmrSD restriction endonucleases C-terminal" evidence="1">
    <location>
        <begin position="116"/>
        <end position="243"/>
    </location>
</feature>
<evidence type="ECO:0000313" key="3">
    <source>
        <dbReference type="Proteomes" id="UP000193247"/>
    </source>
</evidence>
<dbReference type="Pfam" id="PF07510">
    <property type="entry name" value="GmrSD_C"/>
    <property type="match status" value="1"/>
</dbReference>
<dbReference type="PANTHER" id="PTHR24094:SF15">
    <property type="entry name" value="AMP-DEPENDENT SYNTHETASE_LIGASE DOMAIN-CONTAINING PROTEIN-RELATED"/>
    <property type="match status" value="1"/>
</dbReference>
<organism evidence="2 3">
    <name type="scientific">Mycobacterium decipiens</name>
    <dbReference type="NCBI Taxonomy" id="1430326"/>
    <lineage>
        <taxon>Bacteria</taxon>
        <taxon>Bacillati</taxon>
        <taxon>Actinomycetota</taxon>
        <taxon>Actinomycetes</taxon>
        <taxon>Mycobacteriales</taxon>
        <taxon>Mycobacteriaceae</taxon>
        <taxon>Mycobacterium</taxon>
    </lineage>
</organism>
<dbReference type="Proteomes" id="UP000193247">
    <property type="component" value="Unassembled WGS sequence"/>
</dbReference>
<dbReference type="EMBL" id="NCXP01000030">
    <property type="protein sequence ID" value="OSC38964.1"/>
    <property type="molecule type" value="Genomic_DNA"/>
</dbReference>
<evidence type="ECO:0000259" key="1">
    <source>
        <dbReference type="Pfam" id="PF07510"/>
    </source>
</evidence>
<evidence type="ECO:0000313" key="2">
    <source>
        <dbReference type="EMBL" id="OSC38964.1"/>
    </source>
</evidence>
<comment type="caution">
    <text evidence="2">The sequence shown here is derived from an EMBL/GenBank/DDBJ whole genome shotgun (WGS) entry which is preliminary data.</text>
</comment>
<gene>
    <name evidence="2" type="ORF">B8W66_18820</name>
</gene>
<keyword evidence="3" id="KW-1185">Reference proteome</keyword>
<sequence>MKRLRRRSFRRLVWPLLIVISVGAGTGVWPIDLGGVLGGLPRELSALSSLPGKLGDLWQSRKSTAVDENIGALLAQLTVVDSLPNVTGYERGCSRSQACSFGPAWSDPSDHSACSTRDRILRVQLTDVVFAADLHECRIESGTLHDLYTGDVVHYSASGGTAVHIDHLFAVHRAWNAGAWHWDQSRRAAFANDPVNLLAVSARANLSKGDAGLDWLPPNQGYRCAYIARYLAVAVVYDLAITISDRDVAQSQCPAGATIASEFAGMPHAVLTGG</sequence>
<reference evidence="2 3" key="1">
    <citation type="submission" date="2017-04" db="EMBL/GenBank/DDBJ databases">
        <title>The new phylogeny of genus Mycobacterium.</title>
        <authorList>
            <person name="Tortoli E."/>
            <person name="Trovato A."/>
            <person name="Cirillo D.M."/>
        </authorList>
    </citation>
    <scope>NUCLEOTIDE SEQUENCE [LARGE SCALE GENOMIC DNA]</scope>
    <source>
        <strain evidence="2 3">TBL 1200985</strain>
    </source>
</reference>
<dbReference type="PANTHER" id="PTHR24094">
    <property type="entry name" value="SECRETED PROTEIN"/>
    <property type="match status" value="1"/>
</dbReference>
<dbReference type="OrthoDB" id="5196645at2"/>